<gene>
    <name evidence="2" type="ORF">CFK41_01315</name>
</gene>
<reference evidence="2 3" key="1">
    <citation type="journal article" date="2014" name="Int. J. Syst. Evol. Microbiol.">
        <title>Brachybacterium ginsengisoli sp. nov., isolated from soil of a ginseng field.</title>
        <authorList>
            <person name="Hoang V.A."/>
            <person name="Kim Y.J."/>
            <person name="Nguyen N.L."/>
            <person name="Yang D.C."/>
        </authorList>
    </citation>
    <scope>NUCLEOTIDE SEQUENCE [LARGE SCALE GENOMIC DNA]</scope>
    <source>
        <strain evidence="2 3">DCY80</strain>
    </source>
</reference>
<proteinExistence type="predicted"/>
<dbReference type="Gene3D" id="3.40.50.880">
    <property type="match status" value="1"/>
</dbReference>
<evidence type="ECO:0000313" key="3">
    <source>
        <dbReference type="Proteomes" id="UP000217889"/>
    </source>
</evidence>
<protein>
    <recommendedName>
        <fullName evidence="4">Glycoside hydrolase</fullName>
    </recommendedName>
</protein>
<evidence type="ECO:0008006" key="4">
    <source>
        <dbReference type="Google" id="ProtNLM"/>
    </source>
</evidence>
<organism evidence="2 3">
    <name type="scientific">Brachybacterium ginsengisoli</name>
    <dbReference type="NCBI Taxonomy" id="1331682"/>
    <lineage>
        <taxon>Bacteria</taxon>
        <taxon>Bacillati</taxon>
        <taxon>Actinomycetota</taxon>
        <taxon>Actinomycetes</taxon>
        <taxon>Micrococcales</taxon>
        <taxon>Dermabacteraceae</taxon>
        <taxon>Brachybacterium</taxon>
    </lineage>
</organism>
<name>A0A291GTP8_9MICO</name>
<dbReference type="EMBL" id="CP023564">
    <property type="protein sequence ID" value="ATG53568.1"/>
    <property type="molecule type" value="Genomic_DNA"/>
</dbReference>
<dbReference type="Pfam" id="PF17132">
    <property type="entry name" value="Glyco_hydro_106"/>
    <property type="match status" value="2"/>
</dbReference>
<dbReference type="KEGG" id="bgg:CFK41_01315"/>
<dbReference type="RefSeq" id="WP_096798047.1">
    <property type="nucleotide sequence ID" value="NZ_CP023564.1"/>
</dbReference>
<evidence type="ECO:0000256" key="1">
    <source>
        <dbReference type="SAM" id="MobiDB-lite"/>
    </source>
</evidence>
<evidence type="ECO:0000313" key="2">
    <source>
        <dbReference type="EMBL" id="ATG53568.1"/>
    </source>
</evidence>
<dbReference type="PANTHER" id="PTHR36848:SF2">
    <property type="entry name" value="SECRETED PROTEIN"/>
    <property type="match status" value="1"/>
</dbReference>
<feature type="region of interest" description="Disordered" evidence="1">
    <location>
        <begin position="670"/>
        <end position="690"/>
    </location>
</feature>
<accession>A0A291GTP8</accession>
<dbReference type="InterPro" id="IPR029062">
    <property type="entry name" value="Class_I_gatase-like"/>
</dbReference>
<feature type="region of interest" description="Disordered" evidence="1">
    <location>
        <begin position="715"/>
        <end position="738"/>
    </location>
</feature>
<feature type="region of interest" description="Disordered" evidence="1">
    <location>
        <begin position="1"/>
        <end position="26"/>
    </location>
</feature>
<dbReference type="InterPro" id="IPR053161">
    <property type="entry name" value="Ulvan_degrading_GH"/>
</dbReference>
<dbReference type="AlphaFoldDB" id="A0A291GTP8"/>
<dbReference type="OrthoDB" id="9761519at2"/>
<keyword evidence="3" id="KW-1185">Reference proteome</keyword>
<dbReference type="PANTHER" id="PTHR36848">
    <property type="entry name" value="DNA-BINDING PROTEIN (PUTATIVE SECRETED PROTEIN)-RELATED"/>
    <property type="match status" value="1"/>
</dbReference>
<sequence>MTSTPGPHHHPLETDGAPEQPARVPATGRVPHTAADVLGALAAPDPAARPLMRWWWFGPDVDRAELDRELEAMAAAGLGGAEVALVHPLRPGSPEYLSDEVLGHLRHAAERARALGLRLDVTLGSGWSYGGAHIGPEHAARRLRWERRDLGPEALSWELTPSWPGDQLVSVHLGEGLPPSGWELLALEDGRLEVPVGRGPRTLLIAWSEVTGQQVKRAAAGAEGPVVDHLSADAVRHHLDVVGGAVLGAVPAELLGSVFSDSLEVYRADWTAGLPEHFRRRRGYDLLPLLHLLEVRGPGAEDLREDYGRTLSELVEEGFVATCCRWAEEHGVRFRLQGYGQPPITLSAQRGAHLIEGEGAGWTSLTQSRWASSAAHLDRREVVSSEVWTWVHSPSFRATPLDLLGEAHEHLLLGITHFVGHGWPYSAPDVEGLGWTFYAAGALDDRNAWWPAMPALTAALTRLGAAMRLGEPGADVAVLLPYVDVRAARGSGHDLWAACRAHIGEQLPAVIRRAGYDLDLIDDDALPDLDPSRYPVVVLPRLSRLPAATTAWLDRVREAGGAVLSVESPAYPAGIPVRLASDARADGHLVDHATLSMAGAANDGADGGGDSALAAALRAVLPPPLQLTGDGGEVGTVRRRLSGADLHLLVNTGPTRRAVEVSLREPRAALSLHDPADPEGGAARPLPPDGARIELHPYQALLLLAADEALVGPVLPGEPGPSADLAAQPPIPLDGPWTAAHPGEQPRPITLPHLLVGAEAAETRPLLLETEVTLDEQAAQGPLVLDLGEGAPLPAAGGGSGYRALLEPPLREIAVVEVDGEEVGLLWRHPYRIDLTGRLRAGTTRLGLRIHGTTAAAAAAPENAEPAAAQVAAAREAYGERFQMQELERMLDGVAIGLGTVPVLRRHAD</sequence>
<dbReference type="Proteomes" id="UP000217889">
    <property type="component" value="Chromosome"/>
</dbReference>